<dbReference type="EMBL" id="CP006912">
    <property type="protein sequence ID" value="AHB50348.1"/>
    <property type="molecule type" value="Genomic_DNA"/>
</dbReference>
<dbReference type="HOGENOM" id="CLU_2898122_0_0_5"/>
<dbReference type="AlphaFoldDB" id="V5SIJ4"/>
<sequence>MTDEELSRAKDAVLRARRDLPLFRMLEDVISDLFDRGHVPQSDDYDADLRAAYELAKQRTLN</sequence>
<name>V5SIJ4_9HYPH</name>
<proteinExistence type="predicted"/>
<reference evidence="1 2" key="1">
    <citation type="journal article" date="2014" name="Genome Announc.">
        <title>Complete Genome Sequence of Hyphomicrobium nitrativorans Strain NL23, a Denitrifying Bacterium Isolated from Biofilm of a Methanol-Fed Denitrification System Treating Seawater at the Montreal Biodome.</title>
        <authorList>
            <person name="Martineau C."/>
            <person name="Villeneuve C."/>
            <person name="Mauffrey F."/>
            <person name="Villemur R."/>
        </authorList>
    </citation>
    <scope>NUCLEOTIDE SEQUENCE [LARGE SCALE GENOMIC DNA]</scope>
    <source>
        <strain evidence="1">NL23</strain>
    </source>
</reference>
<dbReference type="KEGG" id="hni:W911_14630"/>
<organism evidence="1 2">
    <name type="scientific">Hyphomicrobium nitrativorans NL23</name>
    <dbReference type="NCBI Taxonomy" id="1029756"/>
    <lineage>
        <taxon>Bacteria</taxon>
        <taxon>Pseudomonadati</taxon>
        <taxon>Pseudomonadota</taxon>
        <taxon>Alphaproteobacteria</taxon>
        <taxon>Hyphomicrobiales</taxon>
        <taxon>Hyphomicrobiaceae</taxon>
        <taxon>Hyphomicrobium</taxon>
    </lineage>
</organism>
<dbReference type="STRING" id="1029756.W911_14630"/>
<gene>
    <name evidence="1" type="ORF">W911_14630</name>
</gene>
<evidence type="ECO:0000313" key="1">
    <source>
        <dbReference type="EMBL" id="AHB50348.1"/>
    </source>
</evidence>
<dbReference type="RefSeq" id="WP_023788237.1">
    <property type="nucleotide sequence ID" value="NC_022997.1"/>
</dbReference>
<dbReference type="Proteomes" id="UP000018542">
    <property type="component" value="Chromosome"/>
</dbReference>
<dbReference type="PATRIC" id="fig|1029756.8.peg.3046"/>
<keyword evidence="2" id="KW-1185">Reference proteome</keyword>
<protein>
    <submittedName>
        <fullName evidence="1">Uncharacterized protein</fullName>
    </submittedName>
</protein>
<evidence type="ECO:0000313" key="2">
    <source>
        <dbReference type="Proteomes" id="UP000018542"/>
    </source>
</evidence>
<accession>V5SIJ4</accession>